<proteinExistence type="predicted"/>
<dbReference type="PANTHER" id="PTHR40051">
    <property type="entry name" value="IG HYPOTHETICAL 15966"/>
    <property type="match status" value="1"/>
</dbReference>
<dbReference type="InterPro" id="IPR014962">
    <property type="entry name" value="YolD"/>
</dbReference>
<accession>A0ABD4A141</accession>
<dbReference type="Pfam" id="PF08863">
    <property type="entry name" value="YolD"/>
    <property type="match status" value="1"/>
</dbReference>
<evidence type="ECO:0000313" key="1">
    <source>
        <dbReference type="EMBL" id="KIL34026.1"/>
    </source>
</evidence>
<protein>
    <recommendedName>
        <fullName evidence="3">YolD-like family protein</fullName>
    </recommendedName>
</protein>
<reference evidence="1 2" key="1">
    <citation type="submission" date="2014-11" db="EMBL/GenBank/DDBJ databases">
        <title>Draft Genome Sequences of Nine Bacillus subtilis Strains that Form Spores with High Heat-Resistance.</title>
        <authorList>
            <person name="Krawcyk A.O."/>
            <person name="Berendsen E.M."/>
            <person name="de Jong A."/>
            <person name="Holsappel S."/>
            <person name="Eijlander R.T."/>
            <person name="Wells-Bennik M."/>
            <person name="Kuipers O.P."/>
        </authorList>
    </citation>
    <scope>NUCLEOTIDE SEQUENCE [LARGE SCALE GENOMIC DNA]</scope>
    <source>
        <strain evidence="1 2">B4067</strain>
    </source>
</reference>
<dbReference type="AlphaFoldDB" id="A0ABD4A141"/>
<dbReference type="Proteomes" id="UP000031970">
    <property type="component" value="Unassembled WGS sequence"/>
</dbReference>
<evidence type="ECO:0008006" key="3">
    <source>
        <dbReference type="Google" id="ProtNLM"/>
    </source>
</evidence>
<organism evidence="1 2">
    <name type="scientific">Bacillus subtilis subsp. subtilis</name>
    <dbReference type="NCBI Taxonomy" id="135461"/>
    <lineage>
        <taxon>Bacteria</taxon>
        <taxon>Bacillati</taxon>
        <taxon>Bacillota</taxon>
        <taxon>Bacilli</taxon>
        <taxon>Bacillales</taxon>
        <taxon>Bacillaceae</taxon>
        <taxon>Bacillus</taxon>
    </lineage>
</organism>
<comment type="caution">
    <text evidence="1">The sequence shown here is derived from an EMBL/GenBank/DDBJ whole genome shotgun (WGS) entry which is preliminary data.</text>
</comment>
<dbReference type="EMBL" id="JSXS01000002">
    <property type="protein sequence ID" value="KIL34026.1"/>
    <property type="molecule type" value="Genomic_DNA"/>
</dbReference>
<name>A0ABD4A141_BACIU</name>
<dbReference type="RefSeq" id="WP_041052490.1">
    <property type="nucleotide sequence ID" value="NZ_JSXS01000002.1"/>
</dbReference>
<dbReference type="PANTHER" id="PTHR40051:SF1">
    <property type="entry name" value="YOLD-LIKE FAMILY PROTEIN"/>
    <property type="match status" value="1"/>
</dbReference>
<sequence>MNEGIYDKRWEQKFILPEQRTALLNRKKQVQKIEKPILDEYQLEDMARVICEAMEFNSVLVIGVYRDGFIEEVKGHVHYIDEVKQRLHVKDLKGDTNFIAFDSLLTVRIYESER</sequence>
<evidence type="ECO:0000313" key="2">
    <source>
        <dbReference type="Proteomes" id="UP000031970"/>
    </source>
</evidence>
<gene>
    <name evidence="1" type="ORF">B4067_3180</name>
</gene>